<gene>
    <name evidence="2" type="ORF">QJS10_CPB19g00498</name>
</gene>
<reference evidence="2" key="2">
    <citation type="submission" date="2023-06" db="EMBL/GenBank/DDBJ databases">
        <authorList>
            <person name="Ma L."/>
            <person name="Liu K.-W."/>
            <person name="Li Z."/>
            <person name="Hsiao Y.-Y."/>
            <person name="Qi Y."/>
            <person name="Fu T."/>
            <person name="Tang G."/>
            <person name="Zhang D."/>
            <person name="Sun W.-H."/>
            <person name="Liu D.-K."/>
            <person name="Li Y."/>
            <person name="Chen G.-Z."/>
            <person name="Liu X.-D."/>
            <person name="Liao X.-Y."/>
            <person name="Jiang Y.-T."/>
            <person name="Yu X."/>
            <person name="Hao Y."/>
            <person name="Huang J."/>
            <person name="Zhao X.-W."/>
            <person name="Ke S."/>
            <person name="Chen Y.-Y."/>
            <person name="Wu W.-L."/>
            <person name="Hsu J.-L."/>
            <person name="Lin Y.-F."/>
            <person name="Huang M.-D."/>
            <person name="Li C.-Y."/>
            <person name="Huang L."/>
            <person name="Wang Z.-W."/>
            <person name="Zhao X."/>
            <person name="Zhong W.-Y."/>
            <person name="Peng D.-H."/>
            <person name="Ahmad S."/>
            <person name="Lan S."/>
            <person name="Zhang J.-S."/>
            <person name="Tsai W.-C."/>
            <person name="Van De Peer Y."/>
            <person name="Liu Z.-J."/>
        </authorList>
    </citation>
    <scope>NUCLEOTIDE SEQUENCE</scope>
    <source>
        <strain evidence="2">CP</strain>
        <tissue evidence="2">Leaves</tissue>
    </source>
</reference>
<dbReference type="EMBL" id="JAUJYO010000019">
    <property type="protein sequence ID" value="KAK1288060.1"/>
    <property type="molecule type" value="Genomic_DNA"/>
</dbReference>
<dbReference type="AlphaFoldDB" id="A0AAV9CGL0"/>
<reference evidence="2" key="1">
    <citation type="journal article" date="2023" name="Nat. Commun.">
        <title>Diploid and tetraploid genomes of Acorus and the evolution of monocots.</title>
        <authorList>
            <person name="Ma L."/>
            <person name="Liu K.W."/>
            <person name="Li Z."/>
            <person name="Hsiao Y.Y."/>
            <person name="Qi Y."/>
            <person name="Fu T."/>
            <person name="Tang G.D."/>
            <person name="Zhang D."/>
            <person name="Sun W.H."/>
            <person name="Liu D.K."/>
            <person name="Li Y."/>
            <person name="Chen G.Z."/>
            <person name="Liu X.D."/>
            <person name="Liao X.Y."/>
            <person name="Jiang Y.T."/>
            <person name="Yu X."/>
            <person name="Hao Y."/>
            <person name="Huang J."/>
            <person name="Zhao X.W."/>
            <person name="Ke S."/>
            <person name="Chen Y.Y."/>
            <person name="Wu W.L."/>
            <person name="Hsu J.L."/>
            <person name="Lin Y.F."/>
            <person name="Huang M.D."/>
            <person name="Li C.Y."/>
            <person name="Huang L."/>
            <person name="Wang Z.W."/>
            <person name="Zhao X."/>
            <person name="Zhong W.Y."/>
            <person name="Peng D.H."/>
            <person name="Ahmad S."/>
            <person name="Lan S."/>
            <person name="Zhang J.S."/>
            <person name="Tsai W.C."/>
            <person name="Van de Peer Y."/>
            <person name="Liu Z.J."/>
        </authorList>
    </citation>
    <scope>NUCLEOTIDE SEQUENCE</scope>
    <source>
        <strain evidence="2">CP</strain>
    </source>
</reference>
<evidence type="ECO:0000313" key="2">
    <source>
        <dbReference type="EMBL" id="KAK1288060.1"/>
    </source>
</evidence>
<dbReference type="InterPro" id="IPR005174">
    <property type="entry name" value="KIB1-4_b-propeller"/>
</dbReference>
<dbReference type="Proteomes" id="UP001180020">
    <property type="component" value="Unassembled WGS sequence"/>
</dbReference>
<dbReference type="Pfam" id="PF03478">
    <property type="entry name" value="Beta-prop_KIB1-4"/>
    <property type="match status" value="1"/>
</dbReference>
<sequence length="137" mass="15913">MVDHLPNLLCIDNLESEDTIQNLIFRKAIWSKNPKHPDFIMVILCRSFFGLMYWKQGDRRWTMLRPTFSLVGDAVFYKEKLYLVSGSSGHIVALDLLHQEQEMVVMMMPLLDDFDAHKYKNNYLAVGPSGLLLIGRH</sequence>
<evidence type="ECO:0000313" key="3">
    <source>
        <dbReference type="Proteomes" id="UP001180020"/>
    </source>
</evidence>
<protein>
    <recommendedName>
        <fullName evidence="1">KIB1-4 beta-propeller domain-containing protein</fullName>
    </recommendedName>
</protein>
<organism evidence="2 3">
    <name type="scientific">Acorus calamus</name>
    <name type="common">Sweet flag</name>
    <dbReference type="NCBI Taxonomy" id="4465"/>
    <lineage>
        <taxon>Eukaryota</taxon>
        <taxon>Viridiplantae</taxon>
        <taxon>Streptophyta</taxon>
        <taxon>Embryophyta</taxon>
        <taxon>Tracheophyta</taxon>
        <taxon>Spermatophyta</taxon>
        <taxon>Magnoliopsida</taxon>
        <taxon>Liliopsida</taxon>
        <taxon>Acoraceae</taxon>
        <taxon>Acorus</taxon>
    </lineage>
</organism>
<proteinExistence type="predicted"/>
<keyword evidence="3" id="KW-1185">Reference proteome</keyword>
<evidence type="ECO:0000259" key="1">
    <source>
        <dbReference type="Pfam" id="PF03478"/>
    </source>
</evidence>
<feature type="domain" description="KIB1-4 beta-propeller" evidence="1">
    <location>
        <begin position="5"/>
        <end position="134"/>
    </location>
</feature>
<name>A0AAV9CGL0_ACOCL</name>
<accession>A0AAV9CGL0</accession>
<comment type="caution">
    <text evidence="2">The sequence shown here is derived from an EMBL/GenBank/DDBJ whole genome shotgun (WGS) entry which is preliminary data.</text>
</comment>